<reference evidence="2" key="1">
    <citation type="journal article" date="2020" name="New Phytol.">
        <title>Comparative genomics reveals dynamic genome evolution in host specialist ectomycorrhizal fungi.</title>
        <authorList>
            <person name="Lofgren L.A."/>
            <person name="Nguyen N.H."/>
            <person name="Vilgalys R."/>
            <person name="Ruytinx J."/>
            <person name="Liao H.L."/>
            <person name="Branco S."/>
            <person name="Kuo A."/>
            <person name="LaButti K."/>
            <person name="Lipzen A."/>
            <person name="Andreopoulos W."/>
            <person name="Pangilinan J."/>
            <person name="Riley R."/>
            <person name="Hundley H."/>
            <person name="Na H."/>
            <person name="Barry K."/>
            <person name="Grigoriev I.V."/>
            <person name="Stajich J.E."/>
            <person name="Kennedy P.G."/>
        </authorList>
    </citation>
    <scope>NUCLEOTIDE SEQUENCE</scope>
    <source>
        <strain evidence="2">FC423</strain>
    </source>
</reference>
<gene>
    <name evidence="2" type="ORF">F5147DRAFT_648836</name>
</gene>
<evidence type="ECO:0000313" key="2">
    <source>
        <dbReference type="EMBL" id="KAG2117286.1"/>
    </source>
</evidence>
<dbReference type="AlphaFoldDB" id="A0A9P7FG50"/>
<dbReference type="RefSeq" id="XP_041298175.1">
    <property type="nucleotide sequence ID" value="XM_041433302.1"/>
</dbReference>
<accession>A0A9P7FG50</accession>
<dbReference type="Pfam" id="PF24494">
    <property type="entry name" value="DUF7587"/>
    <property type="match status" value="1"/>
</dbReference>
<evidence type="ECO:0000313" key="3">
    <source>
        <dbReference type="Proteomes" id="UP000823399"/>
    </source>
</evidence>
<name>A0A9P7FG50_9AGAM</name>
<sequence>MTVLPKMRELPWTSSTFRMEFHWRQRMSEDDTLPQYFYRVFDEQSCSQLTRSGTFVASILMLSTTATIGMPEAVSIAKIDSSQLEREGTYVYWMCDLVEYTGAYIKPEAMNKHEFLCVGLIPANAVIQCFTLGDDDDSDDDYDSESDDGN</sequence>
<proteinExistence type="predicted"/>
<dbReference type="Proteomes" id="UP000823399">
    <property type="component" value="Unassembled WGS sequence"/>
</dbReference>
<protein>
    <recommendedName>
        <fullName evidence="1">DUF7587 domain-containing protein</fullName>
    </recommendedName>
</protein>
<keyword evidence="3" id="KW-1185">Reference proteome</keyword>
<dbReference type="OrthoDB" id="2639948at2759"/>
<organism evidence="2 3">
    <name type="scientific">Suillus discolor</name>
    <dbReference type="NCBI Taxonomy" id="1912936"/>
    <lineage>
        <taxon>Eukaryota</taxon>
        <taxon>Fungi</taxon>
        <taxon>Dikarya</taxon>
        <taxon>Basidiomycota</taxon>
        <taxon>Agaricomycotina</taxon>
        <taxon>Agaricomycetes</taxon>
        <taxon>Agaricomycetidae</taxon>
        <taxon>Boletales</taxon>
        <taxon>Suillineae</taxon>
        <taxon>Suillaceae</taxon>
        <taxon>Suillus</taxon>
    </lineage>
</organism>
<evidence type="ECO:0000259" key="1">
    <source>
        <dbReference type="Pfam" id="PF24494"/>
    </source>
</evidence>
<dbReference type="InterPro" id="IPR056009">
    <property type="entry name" value="DUF7587"/>
</dbReference>
<comment type="caution">
    <text evidence="2">The sequence shown here is derived from an EMBL/GenBank/DDBJ whole genome shotgun (WGS) entry which is preliminary data.</text>
</comment>
<dbReference type="GeneID" id="64695561"/>
<feature type="domain" description="DUF7587" evidence="1">
    <location>
        <begin position="72"/>
        <end position="134"/>
    </location>
</feature>
<dbReference type="EMBL" id="JABBWM010000005">
    <property type="protein sequence ID" value="KAG2117286.1"/>
    <property type="molecule type" value="Genomic_DNA"/>
</dbReference>